<dbReference type="RefSeq" id="WP_378018755.1">
    <property type="nucleotide sequence ID" value="NZ_JBHSKT010000018.1"/>
</dbReference>
<name>A0ABW0EFL4_9BACT</name>
<dbReference type="Proteomes" id="UP001596161">
    <property type="component" value="Unassembled WGS sequence"/>
</dbReference>
<evidence type="ECO:0000313" key="2">
    <source>
        <dbReference type="Proteomes" id="UP001596161"/>
    </source>
</evidence>
<organism evidence="1 2">
    <name type="scientific">Adhaeribacter terreus</name>
    <dbReference type="NCBI Taxonomy" id="529703"/>
    <lineage>
        <taxon>Bacteria</taxon>
        <taxon>Pseudomonadati</taxon>
        <taxon>Bacteroidota</taxon>
        <taxon>Cytophagia</taxon>
        <taxon>Cytophagales</taxon>
        <taxon>Hymenobacteraceae</taxon>
        <taxon>Adhaeribacter</taxon>
    </lineage>
</organism>
<comment type="caution">
    <text evidence="1">The sequence shown here is derived from an EMBL/GenBank/DDBJ whole genome shotgun (WGS) entry which is preliminary data.</text>
</comment>
<reference evidence="2" key="1">
    <citation type="journal article" date="2019" name="Int. J. Syst. Evol. Microbiol.">
        <title>The Global Catalogue of Microorganisms (GCM) 10K type strain sequencing project: providing services to taxonomists for standard genome sequencing and annotation.</title>
        <authorList>
            <consortium name="The Broad Institute Genomics Platform"/>
            <consortium name="The Broad Institute Genome Sequencing Center for Infectious Disease"/>
            <person name="Wu L."/>
            <person name="Ma J."/>
        </authorList>
    </citation>
    <scope>NUCLEOTIDE SEQUENCE [LARGE SCALE GENOMIC DNA]</scope>
    <source>
        <strain evidence="2">KACC 12602</strain>
    </source>
</reference>
<gene>
    <name evidence="1" type="ORF">ACFPIB_17400</name>
</gene>
<dbReference type="EMBL" id="JBHSKT010000018">
    <property type="protein sequence ID" value="MFC5272396.1"/>
    <property type="molecule type" value="Genomic_DNA"/>
</dbReference>
<accession>A0ABW0EFL4</accession>
<proteinExistence type="predicted"/>
<sequence length="176" mass="20673">MKRKMQESLLLDPELEQELKQAYYEEITALDPKNFYNQNAAKHLINFYSQPAGIEDILRDWMKATEQPWANILAINEELWMRIHFGSKNPKETHHMKSHVPNKYATLVVNNKPSKKEADIYLNGKFISSTKEAKKGIRVYSGKPYKLQLKRNRKTYCETKIILDEQEVQTQICKAN</sequence>
<keyword evidence="2" id="KW-1185">Reference proteome</keyword>
<protein>
    <recommendedName>
        <fullName evidence="3">PEGA domain-containing protein</fullName>
    </recommendedName>
</protein>
<evidence type="ECO:0008006" key="3">
    <source>
        <dbReference type="Google" id="ProtNLM"/>
    </source>
</evidence>
<evidence type="ECO:0000313" key="1">
    <source>
        <dbReference type="EMBL" id="MFC5272396.1"/>
    </source>
</evidence>